<evidence type="ECO:0000259" key="3">
    <source>
        <dbReference type="Pfam" id="PF01248"/>
    </source>
</evidence>
<dbReference type="PANTHER" id="PTHR11449">
    <property type="entry name" value="RIBOSOMAL PROTEIN L30"/>
    <property type="match status" value="1"/>
</dbReference>
<feature type="domain" description="Ribosomal protein eL8/eL30/eS12/Gadd45" evidence="3">
    <location>
        <begin position="8"/>
        <end position="93"/>
    </location>
</feature>
<dbReference type="RefSeq" id="WP_149476341.1">
    <property type="nucleotide sequence ID" value="NZ_JAGGMB010000005.1"/>
</dbReference>
<keyword evidence="5" id="KW-1185">Reference proteome</keyword>
<dbReference type="OrthoDB" id="9794863at2"/>
<evidence type="ECO:0000313" key="5">
    <source>
        <dbReference type="Proteomes" id="UP001138793"/>
    </source>
</evidence>
<dbReference type="NCBIfam" id="NF005825">
    <property type="entry name" value="PRK07714.1"/>
    <property type="match status" value="1"/>
</dbReference>
<dbReference type="GO" id="GO:0003723">
    <property type="term" value="F:RNA binding"/>
    <property type="evidence" value="ECO:0007669"/>
    <property type="project" value="InterPro"/>
</dbReference>
<gene>
    <name evidence="4" type="ORF">J2Z64_001949</name>
</gene>
<proteinExistence type="predicted"/>
<dbReference type="InterPro" id="IPR029064">
    <property type="entry name" value="Ribosomal_eL30-like_sf"/>
</dbReference>
<name>A0A9X1CBG8_9BACI</name>
<comment type="caution">
    <text evidence="4">The sequence shown here is derived from an EMBL/GenBank/DDBJ whole genome shotgun (WGS) entry which is preliminary data.</text>
</comment>
<accession>A0A9X1CBG8</accession>
<dbReference type="AlphaFoldDB" id="A0A9X1CBG8"/>
<evidence type="ECO:0000256" key="2">
    <source>
        <dbReference type="ARBA" id="ARBA00023274"/>
    </source>
</evidence>
<keyword evidence="2" id="KW-0687">Ribonucleoprotein</keyword>
<dbReference type="InterPro" id="IPR004038">
    <property type="entry name" value="Ribosomal_eL8/eL30/eS12/Gad45"/>
</dbReference>
<dbReference type="GO" id="GO:1990904">
    <property type="term" value="C:ribonucleoprotein complex"/>
    <property type="evidence" value="ECO:0007669"/>
    <property type="project" value="UniProtKB-KW"/>
</dbReference>
<evidence type="ECO:0000256" key="1">
    <source>
        <dbReference type="ARBA" id="ARBA00022980"/>
    </source>
</evidence>
<protein>
    <submittedName>
        <fullName evidence="4">Ribosomal protein L7Ae-like RNA K-turn-binding protein</fullName>
    </submittedName>
</protein>
<dbReference type="InterPro" id="IPR039109">
    <property type="entry name" value="Ribosomal_eL30-like"/>
</dbReference>
<keyword evidence="1 4" id="KW-0689">Ribosomal protein</keyword>
<organism evidence="4 5">
    <name type="scientific">Oceanobacillus polygoni</name>
    <dbReference type="NCBI Taxonomy" id="1235259"/>
    <lineage>
        <taxon>Bacteria</taxon>
        <taxon>Bacillati</taxon>
        <taxon>Bacillota</taxon>
        <taxon>Bacilli</taxon>
        <taxon>Bacillales</taxon>
        <taxon>Bacillaceae</taxon>
        <taxon>Oceanobacillus</taxon>
    </lineage>
</organism>
<reference evidence="4" key="1">
    <citation type="submission" date="2021-03" db="EMBL/GenBank/DDBJ databases">
        <title>Genomic Encyclopedia of Type Strains, Phase IV (KMG-IV): sequencing the most valuable type-strain genomes for metagenomic binning, comparative biology and taxonomic classification.</title>
        <authorList>
            <person name="Goeker M."/>
        </authorList>
    </citation>
    <scope>NUCLEOTIDE SEQUENCE</scope>
    <source>
        <strain evidence="4">DSM 107338</strain>
    </source>
</reference>
<dbReference type="SUPFAM" id="SSF55315">
    <property type="entry name" value="L30e-like"/>
    <property type="match status" value="1"/>
</dbReference>
<evidence type="ECO:0000313" key="4">
    <source>
        <dbReference type="EMBL" id="MBP2077694.1"/>
    </source>
</evidence>
<dbReference type="GO" id="GO:0005840">
    <property type="term" value="C:ribosome"/>
    <property type="evidence" value="ECO:0007669"/>
    <property type="project" value="UniProtKB-KW"/>
</dbReference>
<dbReference type="Pfam" id="PF01248">
    <property type="entry name" value="Ribosomal_L7Ae"/>
    <property type="match status" value="1"/>
</dbReference>
<dbReference type="Proteomes" id="UP001138793">
    <property type="component" value="Unassembled WGS sequence"/>
</dbReference>
<dbReference type="EMBL" id="JAGGMB010000005">
    <property type="protein sequence ID" value="MBP2077694.1"/>
    <property type="molecule type" value="Genomic_DNA"/>
</dbReference>
<sequence length="99" mass="10888">MKNSYLNMLGLANRAGKCSFGEETILKDIRSNRAKLVIIASDIGPQTKKKLTDKCNYYEVPFKIADDRETLSHAIGKSQRVAIAILDAGFATKIKSLLG</sequence>
<dbReference type="Gene3D" id="3.30.1330.30">
    <property type="match status" value="1"/>
</dbReference>